<keyword evidence="2" id="KW-0812">Transmembrane</keyword>
<organism evidence="3 4">
    <name type="scientific">Allacma fusca</name>
    <dbReference type="NCBI Taxonomy" id="39272"/>
    <lineage>
        <taxon>Eukaryota</taxon>
        <taxon>Metazoa</taxon>
        <taxon>Ecdysozoa</taxon>
        <taxon>Arthropoda</taxon>
        <taxon>Hexapoda</taxon>
        <taxon>Collembola</taxon>
        <taxon>Symphypleona</taxon>
        <taxon>Sminthuridae</taxon>
        <taxon>Allacma</taxon>
    </lineage>
</organism>
<feature type="compositionally biased region" description="Basic residues" evidence="1">
    <location>
        <begin position="209"/>
        <end position="230"/>
    </location>
</feature>
<feature type="transmembrane region" description="Helical" evidence="2">
    <location>
        <begin position="92"/>
        <end position="110"/>
    </location>
</feature>
<keyword evidence="2" id="KW-1133">Transmembrane helix</keyword>
<proteinExistence type="predicted"/>
<dbReference type="EMBL" id="CAJVCH010076434">
    <property type="protein sequence ID" value="CAG7721038.1"/>
    <property type="molecule type" value="Genomic_DNA"/>
</dbReference>
<feature type="compositionally biased region" description="Basic and acidic residues" evidence="1">
    <location>
        <begin position="272"/>
        <end position="283"/>
    </location>
</feature>
<feature type="region of interest" description="Disordered" evidence="1">
    <location>
        <begin position="260"/>
        <end position="315"/>
    </location>
</feature>
<evidence type="ECO:0000256" key="2">
    <source>
        <dbReference type="SAM" id="Phobius"/>
    </source>
</evidence>
<dbReference type="AlphaFoldDB" id="A0A8J2NU19"/>
<name>A0A8J2NU19_9HEXA</name>
<keyword evidence="2" id="KW-0472">Membrane</keyword>
<protein>
    <submittedName>
        <fullName evidence="3">Uncharacterized protein</fullName>
    </submittedName>
</protein>
<reference evidence="3" key="1">
    <citation type="submission" date="2021-06" db="EMBL/GenBank/DDBJ databases">
        <authorList>
            <person name="Hodson N. C."/>
            <person name="Mongue J. A."/>
            <person name="Jaron S. K."/>
        </authorList>
    </citation>
    <scope>NUCLEOTIDE SEQUENCE</scope>
</reference>
<accession>A0A8J2NU19</accession>
<sequence length="315" mass="36201">MKNIENETAFACDCITKMPVLYDGDNIDEFLELCPDGCDFNCPILFLDANVVPPQCTKEEKEILMSLETAQKSVREFREAILAPITSSVETMFLYSLMTVVFIMGMILIFRGHFHFKTLFCKDFPDPTYGIPIWQFQLMKFTPCEVPDTRPQNVRIAELHRRLEKKNAEREALRQLRERLREQKHSILSDHERQLQMVEEELAAEAARLKQKKTTIADKRRKRHPGRRRSGAMSAKFIEADDYASMMKTRKRKMTMVQAGRLSFESDSGSKPTKDTEPTEESRSSNASDTKSEGKKQRSPKHVAITEPGKSPDGN</sequence>
<keyword evidence="4" id="KW-1185">Reference proteome</keyword>
<evidence type="ECO:0000313" key="4">
    <source>
        <dbReference type="Proteomes" id="UP000708208"/>
    </source>
</evidence>
<feature type="region of interest" description="Disordered" evidence="1">
    <location>
        <begin position="209"/>
        <end position="235"/>
    </location>
</feature>
<gene>
    <name evidence="3" type="ORF">AFUS01_LOCUS10287</name>
</gene>
<comment type="caution">
    <text evidence="3">The sequence shown here is derived from an EMBL/GenBank/DDBJ whole genome shotgun (WGS) entry which is preliminary data.</text>
</comment>
<evidence type="ECO:0000256" key="1">
    <source>
        <dbReference type="SAM" id="MobiDB-lite"/>
    </source>
</evidence>
<evidence type="ECO:0000313" key="3">
    <source>
        <dbReference type="EMBL" id="CAG7721038.1"/>
    </source>
</evidence>
<dbReference type="Proteomes" id="UP000708208">
    <property type="component" value="Unassembled WGS sequence"/>
</dbReference>